<keyword evidence="1" id="KW-1133">Transmembrane helix</keyword>
<keyword evidence="3" id="KW-1185">Reference proteome</keyword>
<evidence type="ECO:0000313" key="2">
    <source>
        <dbReference type="EMBL" id="KAK3107687.1"/>
    </source>
</evidence>
<dbReference type="Proteomes" id="UP001186944">
    <property type="component" value="Unassembled WGS sequence"/>
</dbReference>
<protein>
    <submittedName>
        <fullName evidence="2">Uncharacterized protein</fullName>
    </submittedName>
</protein>
<feature type="transmembrane region" description="Helical" evidence="1">
    <location>
        <begin position="19"/>
        <end position="37"/>
    </location>
</feature>
<organism evidence="2 3">
    <name type="scientific">Pinctada imbricata</name>
    <name type="common">Atlantic pearl-oyster</name>
    <name type="synonym">Pinctada martensii</name>
    <dbReference type="NCBI Taxonomy" id="66713"/>
    <lineage>
        <taxon>Eukaryota</taxon>
        <taxon>Metazoa</taxon>
        <taxon>Spiralia</taxon>
        <taxon>Lophotrochozoa</taxon>
        <taxon>Mollusca</taxon>
        <taxon>Bivalvia</taxon>
        <taxon>Autobranchia</taxon>
        <taxon>Pteriomorphia</taxon>
        <taxon>Pterioida</taxon>
        <taxon>Pterioidea</taxon>
        <taxon>Pteriidae</taxon>
        <taxon>Pinctada</taxon>
    </lineage>
</organism>
<evidence type="ECO:0000313" key="3">
    <source>
        <dbReference type="Proteomes" id="UP001186944"/>
    </source>
</evidence>
<comment type="caution">
    <text evidence="2">The sequence shown here is derived from an EMBL/GenBank/DDBJ whole genome shotgun (WGS) entry which is preliminary data.</text>
</comment>
<sequence length="88" mass="10383">MGNRCNITKYFALDLQGKMWKGTVCLFLITMMITFNYSNAWYRGKRSNDADIESPYEPLENRHPLKRDVDLSEKIGDDLKMDIIEEHH</sequence>
<reference evidence="2" key="1">
    <citation type="submission" date="2019-08" db="EMBL/GenBank/DDBJ databases">
        <title>The improved chromosome-level genome for the pearl oyster Pinctada fucata martensii using PacBio sequencing and Hi-C.</title>
        <authorList>
            <person name="Zheng Z."/>
        </authorList>
    </citation>
    <scope>NUCLEOTIDE SEQUENCE</scope>
    <source>
        <strain evidence="2">ZZ-2019</strain>
        <tissue evidence="2">Adductor muscle</tissue>
    </source>
</reference>
<dbReference type="EMBL" id="VSWD01000002">
    <property type="protein sequence ID" value="KAK3107687.1"/>
    <property type="molecule type" value="Genomic_DNA"/>
</dbReference>
<proteinExistence type="predicted"/>
<gene>
    <name evidence="2" type="ORF">FSP39_019835</name>
</gene>
<keyword evidence="1" id="KW-0812">Transmembrane</keyword>
<dbReference type="AlphaFoldDB" id="A0AA89C631"/>
<accession>A0AA89C631</accession>
<evidence type="ECO:0000256" key="1">
    <source>
        <dbReference type="SAM" id="Phobius"/>
    </source>
</evidence>
<name>A0AA89C631_PINIB</name>
<keyword evidence="1" id="KW-0472">Membrane</keyword>